<dbReference type="AlphaFoldDB" id="A0A0A9BUJ7"/>
<organism evidence="1">
    <name type="scientific">Arundo donax</name>
    <name type="common">Giant reed</name>
    <name type="synonym">Donax arundinaceus</name>
    <dbReference type="NCBI Taxonomy" id="35708"/>
    <lineage>
        <taxon>Eukaryota</taxon>
        <taxon>Viridiplantae</taxon>
        <taxon>Streptophyta</taxon>
        <taxon>Embryophyta</taxon>
        <taxon>Tracheophyta</taxon>
        <taxon>Spermatophyta</taxon>
        <taxon>Magnoliopsida</taxon>
        <taxon>Liliopsida</taxon>
        <taxon>Poales</taxon>
        <taxon>Poaceae</taxon>
        <taxon>PACMAD clade</taxon>
        <taxon>Arundinoideae</taxon>
        <taxon>Arundineae</taxon>
        <taxon>Arundo</taxon>
    </lineage>
</organism>
<reference evidence="1" key="1">
    <citation type="submission" date="2014-09" db="EMBL/GenBank/DDBJ databases">
        <authorList>
            <person name="Magalhaes I.L.F."/>
            <person name="Oliveira U."/>
            <person name="Santos F.R."/>
            <person name="Vidigal T.H.D.A."/>
            <person name="Brescovit A.D."/>
            <person name="Santos A.J."/>
        </authorList>
    </citation>
    <scope>NUCLEOTIDE SEQUENCE</scope>
    <source>
        <tissue evidence="1">Shoot tissue taken approximately 20 cm above the soil surface</tissue>
    </source>
</reference>
<accession>A0A0A9BUJ7</accession>
<sequence>MIWARWVIAVCCCRTYQCPSQAYREDPRRGGLGDATAEPDVDKPGSSHSTRCSSRVPFKTVRRPLLFSLPRRDGGPSLLLPWWRRCKRGCKLAVV</sequence>
<dbReference type="EMBL" id="GBRH01230914">
    <property type="protein sequence ID" value="JAD66981.1"/>
    <property type="molecule type" value="Transcribed_RNA"/>
</dbReference>
<reference evidence="1" key="2">
    <citation type="journal article" date="2015" name="Data Brief">
        <title>Shoot transcriptome of the giant reed, Arundo donax.</title>
        <authorList>
            <person name="Barrero R.A."/>
            <person name="Guerrero F.D."/>
            <person name="Moolhuijzen P."/>
            <person name="Goolsby J.A."/>
            <person name="Tidwell J."/>
            <person name="Bellgard S.E."/>
            <person name="Bellgard M.I."/>
        </authorList>
    </citation>
    <scope>NUCLEOTIDE SEQUENCE</scope>
    <source>
        <tissue evidence="1">Shoot tissue taken approximately 20 cm above the soil surface</tissue>
    </source>
</reference>
<protein>
    <submittedName>
        <fullName evidence="1">Uncharacterized protein</fullName>
    </submittedName>
</protein>
<evidence type="ECO:0000313" key="1">
    <source>
        <dbReference type="EMBL" id="JAD66981.1"/>
    </source>
</evidence>
<name>A0A0A9BUJ7_ARUDO</name>
<proteinExistence type="predicted"/>